<evidence type="ECO:0000313" key="4">
    <source>
        <dbReference type="Proteomes" id="UP000467841"/>
    </source>
</evidence>
<comment type="caution">
    <text evidence="3">The sequence shown here is derived from an EMBL/GenBank/DDBJ whole genome shotgun (WGS) entry which is preliminary data.</text>
</comment>
<dbReference type="AlphaFoldDB" id="A0A6D2K760"/>
<evidence type="ECO:0000313" key="3">
    <source>
        <dbReference type="EMBL" id="CAA7047969.1"/>
    </source>
</evidence>
<dbReference type="InterPro" id="IPR036047">
    <property type="entry name" value="F-box-like_dom_sf"/>
</dbReference>
<gene>
    <name evidence="3" type="ORF">MERR_LOCUS35204</name>
</gene>
<name>A0A6D2K760_9BRAS</name>
<dbReference type="SUPFAM" id="SSF52047">
    <property type="entry name" value="RNI-like"/>
    <property type="match status" value="1"/>
</dbReference>
<accession>A0A6D2K760</accession>
<dbReference type="OrthoDB" id="584579at2759"/>
<organism evidence="3 4">
    <name type="scientific">Microthlaspi erraticum</name>
    <dbReference type="NCBI Taxonomy" id="1685480"/>
    <lineage>
        <taxon>Eukaryota</taxon>
        <taxon>Viridiplantae</taxon>
        <taxon>Streptophyta</taxon>
        <taxon>Embryophyta</taxon>
        <taxon>Tracheophyta</taxon>
        <taxon>Spermatophyta</taxon>
        <taxon>Magnoliopsida</taxon>
        <taxon>eudicotyledons</taxon>
        <taxon>Gunneridae</taxon>
        <taxon>Pentapetalae</taxon>
        <taxon>rosids</taxon>
        <taxon>malvids</taxon>
        <taxon>Brassicales</taxon>
        <taxon>Brassicaceae</taxon>
        <taxon>Coluteocarpeae</taxon>
        <taxon>Microthlaspi</taxon>
    </lineage>
</organism>
<proteinExistence type="predicted"/>
<dbReference type="InterPro" id="IPR053781">
    <property type="entry name" value="F-box_AtFBL13-like"/>
</dbReference>
<dbReference type="Pfam" id="PF00646">
    <property type="entry name" value="F-box"/>
    <property type="match status" value="1"/>
</dbReference>
<evidence type="ECO:0000259" key="1">
    <source>
        <dbReference type="Pfam" id="PF00646"/>
    </source>
</evidence>
<dbReference type="InterPro" id="IPR001810">
    <property type="entry name" value="F-box_dom"/>
</dbReference>
<dbReference type="InterPro" id="IPR050232">
    <property type="entry name" value="FBL13/AtMIF1-like"/>
</dbReference>
<feature type="domain" description="F-box/LRR-repeat protein 15/At3g58940/PEG3-like LRR" evidence="2">
    <location>
        <begin position="93"/>
        <end position="212"/>
    </location>
</feature>
<keyword evidence="4" id="KW-1185">Reference proteome</keyword>
<reference evidence="3" key="1">
    <citation type="submission" date="2020-01" db="EMBL/GenBank/DDBJ databases">
        <authorList>
            <person name="Mishra B."/>
        </authorList>
    </citation>
    <scope>NUCLEOTIDE SEQUENCE [LARGE SCALE GENOMIC DNA]</scope>
</reference>
<dbReference type="EMBL" id="CACVBM020001385">
    <property type="protein sequence ID" value="CAA7047969.1"/>
    <property type="molecule type" value="Genomic_DNA"/>
</dbReference>
<dbReference type="Pfam" id="PF24758">
    <property type="entry name" value="LRR_At5g56370"/>
    <property type="match status" value="1"/>
</dbReference>
<dbReference type="InterPro" id="IPR055411">
    <property type="entry name" value="LRR_FXL15/At3g58940/PEG3-like"/>
</dbReference>
<dbReference type="SUPFAM" id="SSF81383">
    <property type="entry name" value="F-box domain"/>
    <property type="match status" value="1"/>
</dbReference>
<evidence type="ECO:0000259" key="2">
    <source>
        <dbReference type="Pfam" id="PF24758"/>
    </source>
</evidence>
<dbReference type="Gene3D" id="3.80.10.10">
    <property type="entry name" value="Ribonuclease Inhibitor"/>
    <property type="match status" value="1"/>
</dbReference>
<dbReference type="CDD" id="cd22160">
    <property type="entry name" value="F-box_AtFBL13-like"/>
    <property type="match status" value="1"/>
</dbReference>
<dbReference type="Proteomes" id="UP000467841">
    <property type="component" value="Unassembled WGS sequence"/>
</dbReference>
<protein>
    <submittedName>
        <fullName evidence="3">Uncharacterized protein</fullName>
    </submittedName>
</protein>
<dbReference type="PANTHER" id="PTHR31900:SF28">
    <property type="entry name" value="FBD DOMAIN-CONTAINING PROTEIN"/>
    <property type="match status" value="1"/>
</dbReference>
<dbReference type="PANTHER" id="PTHR31900">
    <property type="entry name" value="F-BOX/RNI SUPERFAMILY PROTEIN-RELATED"/>
    <property type="match status" value="1"/>
</dbReference>
<feature type="domain" description="F-box" evidence="1">
    <location>
        <begin position="4"/>
        <end position="44"/>
    </location>
</feature>
<dbReference type="InterPro" id="IPR032675">
    <property type="entry name" value="LRR_dom_sf"/>
</dbReference>
<sequence>MVRISDLSDDLLIKVLSFLPTKVVVSTSILSKQWEFLWMWLPKLKYCDYDITGPLSSYRDFIDQKLPLHRSPVIESLILSFRQNTLPHPERFKQWVEIAVFRFLRELTVDYYCFLGEPRDVLSLPSSLYTCNSLMTLKLQGNNILVDVPQVVCLPSLKTLKLQRVAYSNEDSLRLLLSHCPVLEDLLIVRAVTPSLKYFKIVDHSLLKYSYLIEPMPELEEADIEVIKGIEKVLKSVTSVRRLTLRASGAKQEKVTC</sequence>